<dbReference type="SUPFAM" id="SSF52058">
    <property type="entry name" value="L domain-like"/>
    <property type="match status" value="1"/>
</dbReference>
<name>A0AAV3KC47_9GAMM</name>
<dbReference type="AlphaFoldDB" id="A0AAV3KC47"/>
<evidence type="ECO:0000313" key="2">
    <source>
        <dbReference type="Proteomes" id="UP000017142"/>
    </source>
</evidence>
<evidence type="ECO:0000313" key="1">
    <source>
        <dbReference type="EMBL" id="ERO58507.1"/>
    </source>
</evidence>
<comment type="caution">
    <text evidence="1">The sequence shown here is derived from an EMBL/GenBank/DDBJ whole genome shotgun (WGS) entry which is preliminary data.</text>
</comment>
<dbReference type="EMBL" id="AMWE01000002">
    <property type="protein sequence ID" value="ERO58507.1"/>
    <property type="molecule type" value="Genomic_DNA"/>
</dbReference>
<dbReference type="InterPro" id="IPR032675">
    <property type="entry name" value="LRR_dom_sf"/>
</dbReference>
<proteinExistence type="predicted"/>
<dbReference type="Gene3D" id="3.80.10.10">
    <property type="entry name" value="Ribonuclease Inhibitor"/>
    <property type="match status" value="1"/>
</dbReference>
<dbReference type="Proteomes" id="UP000017142">
    <property type="component" value="Unassembled WGS sequence"/>
</dbReference>
<protein>
    <submittedName>
        <fullName evidence="1">Leucine Rich repeat protein</fullName>
    </submittedName>
</protein>
<reference evidence="2" key="1">
    <citation type="journal article" date="2013" name="Diversity">
        <title>Genome Sequence of Dickeya solani, a New soft Rot Pathogen of Potato, Suggests its Emergence May Be Related to a Novel Combination of Non-Ribosomal Peptide/Polyketide Synthetase Clusters.</title>
        <authorList>
            <person name="Garlant L."/>
            <person name="Koskinen P."/>
            <person name="Rouhiainen L."/>
            <person name="Laine P."/>
            <person name="Paulin L."/>
            <person name="Auvinen P."/>
            <person name="Holm L."/>
            <person name="Pirhonen M."/>
        </authorList>
    </citation>
    <scope>NUCLEOTIDE SEQUENCE [LARGE SCALE GENOMIC DNA]</scope>
    <source>
        <strain evidence="2">D s0432-1</strain>
    </source>
</reference>
<sequence>MLRGNAVKTVFYNENTQELEIPFDVLSKGVSYAEKNEFNSIKIINPIEKGSVGLDLTPLAGNNSISSVYIADDVNLNKVDLSPLYEMNAIKKITMQYLKGKIEFSKFSALETLYITKADSEIDILNVNGLKDLLLVSTKNIDCGFISNLKELESIRISSAKLKSLSGIESLCELKTLRITYCPSLLDISGVNKIKNLSHLYVEKCKGLTDFSFLSGNESIRDLFLSDVDSLAFIPSMKSIENIKFWNLKDGDMNFLFDAPTLKKVDFHPMKKNYTHKKDEINNIIGK</sequence>
<organism evidence="1 2">
    <name type="scientific">Dickeya solani D s0432-1</name>
    <dbReference type="NCBI Taxonomy" id="1231725"/>
    <lineage>
        <taxon>Bacteria</taxon>
        <taxon>Pseudomonadati</taxon>
        <taxon>Pseudomonadota</taxon>
        <taxon>Gammaproteobacteria</taxon>
        <taxon>Enterobacterales</taxon>
        <taxon>Pectobacteriaceae</taxon>
        <taxon>Dickeya</taxon>
    </lineage>
</organism>
<accession>A0AAV3KC47</accession>
<gene>
    <name evidence="1" type="ORF">A544_1683</name>
</gene>